<evidence type="ECO:0000256" key="3">
    <source>
        <dbReference type="ARBA" id="ARBA00009225"/>
    </source>
</evidence>
<name>A0AAE1X9D8_9LAMI</name>
<dbReference type="CDD" id="cd24020">
    <property type="entry name" value="ASKHA_NBD_HK_plant"/>
    <property type="match status" value="1"/>
</dbReference>
<feature type="domain" description="Peptidase metallopeptidase" evidence="16">
    <location>
        <begin position="639"/>
        <end position="759"/>
    </location>
</feature>
<dbReference type="Pfam" id="PF00349">
    <property type="entry name" value="Hexokinase_1"/>
    <property type="match status" value="1"/>
</dbReference>
<evidence type="ECO:0000256" key="4">
    <source>
        <dbReference type="ARBA" id="ARBA00009614"/>
    </source>
</evidence>
<dbReference type="FunFam" id="3.30.420.40:FF:000034">
    <property type="entry name" value="Phosphotransferase"/>
    <property type="match status" value="1"/>
</dbReference>
<evidence type="ECO:0000313" key="18">
    <source>
        <dbReference type="Proteomes" id="UP001289374"/>
    </source>
</evidence>
<reference evidence="17" key="2">
    <citation type="journal article" date="2024" name="Plant">
        <title>Genomic evolution and insights into agronomic trait innovations of Sesamum species.</title>
        <authorList>
            <person name="Miao H."/>
            <person name="Wang L."/>
            <person name="Qu L."/>
            <person name="Liu H."/>
            <person name="Sun Y."/>
            <person name="Le M."/>
            <person name="Wang Q."/>
            <person name="Wei S."/>
            <person name="Zheng Y."/>
            <person name="Lin W."/>
            <person name="Duan Y."/>
            <person name="Cao H."/>
            <person name="Xiong S."/>
            <person name="Wang X."/>
            <person name="Wei L."/>
            <person name="Li C."/>
            <person name="Ma Q."/>
            <person name="Ju M."/>
            <person name="Zhao R."/>
            <person name="Li G."/>
            <person name="Mu C."/>
            <person name="Tian Q."/>
            <person name="Mei H."/>
            <person name="Zhang T."/>
            <person name="Gao T."/>
            <person name="Zhang H."/>
        </authorList>
    </citation>
    <scope>NUCLEOTIDE SEQUENCE</scope>
    <source>
        <strain evidence="17">K16</strain>
    </source>
</reference>
<dbReference type="InterPro" id="IPR036365">
    <property type="entry name" value="PGBD-like_sf"/>
</dbReference>
<proteinExistence type="inferred from homology"/>
<keyword evidence="13" id="KW-0067">ATP-binding</keyword>
<dbReference type="GO" id="GO:0005829">
    <property type="term" value="C:cytosol"/>
    <property type="evidence" value="ECO:0007669"/>
    <property type="project" value="TreeGrafter"/>
</dbReference>
<dbReference type="InterPro" id="IPR024079">
    <property type="entry name" value="MetalloPept_cat_dom_sf"/>
</dbReference>
<dbReference type="FunFam" id="3.40.367.20:FF:000003">
    <property type="entry name" value="Phosphotransferase"/>
    <property type="match status" value="1"/>
</dbReference>
<evidence type="ECO:0000256" key="13">
    <source>
        <dbReference type="ARBA" id="ARBA00022840"/>
    </source>
</evidence>
<evidence type="ECO:0000256" key="14">
    <source>
        <dbReference type="ARBA" id="ARBA00023049"/>
    </source>
</evidence>
<evidence type="ECO:0000256" key="9">
    <source>
        <dbReference type="ARBA" id="ARBA00022741"/>
    </source>
</evidence>
<dbReference type="EMBL" id="JACGWL010000002">
    <property type="protein sequence ID" value="KAK4407431.1"/>
    <property type="molecule type" value="Genomic_DNA"/>
</dbReference>
<evidence type="ECO:0000256" key="6">
    <source>
        <dbReference type="ARBA" id="ARBA00022670"/>
    </source>
</evidence>
<dbReference type="Proteomes" id="UP001289374">
    <property type="component" value="Unassembled WGS sequence"/>
</dbReference>
<dbReference type="Pfam" id="PF03727">
    <property type="entry name" value="Hexokinase_2"/>
    <property type="match status" value="1"/>
</dbReference>
<accession>A0AAE1X9D8</accession>
<dbReference type="GO" id="GO:0006096">
    <property type="term" value="P:glycolytic process"/>
    <property type="evidence" value="ECO:0007669"/>
    <property type="project" value="UniProtKB-KW"/>
</dbReference>
<comment type="similarity">
    <text evidence="4">Belongs to the peptidase M10A family. Matrix metalloproteinases (MMPs) subfamily.</text>
</comment>
<dbReference type="PANTHER" id="PTHR19443">
    <property type="entry name" value="HEXOKINASE"/>
    <property type="match status" value="1"/>
</dbReference>
<dbReference type="Gene3D" id="3.40.367.20">
    <property type="match status" value="1"/>
</dbReference>
<evidence type="ECO:0000256" key="8">
    <source>
        <dbReference type="ARBA" id="ARBA00022723"/>
    </source>
</evidence>
<dbReference type="InterPro" id="IPR022673">
    <property type="entry name" value="Hexokinase_C"/>
</dbReference>
<dbReference type="GO" id="GO:0005739">
    <property type="term" value="C:mitochondrion"/>
    <property type="evidence" value="ECO:0007669"/>
    <property type="project" value="UniProtKB-ARBA"/>
</dbReference>
<keyword evidence="9" id="KW-0547">Nucleotide-binding</keyword>
<dbReference type="EC" id="2.7.1.1" evidence="5"/>
<keyword evidence="18" id="KW-1185">Reference proteome</keyword>
<dbReference type="InterPro" id="IPR006026">
    <property type="entry name" value="Peptidase_Metallo"/>
</dbReference>
<evidence type="ECO:0000259" key="16">
    <source>
        <dbReference type="SMART" id="SM00235"/>
    </source>
</evidence>
<dbReference type="AlphaFoldDB" id="A0AAE1X9D8"/>
<dbReference type="InterPro" id="IPR002477">
    <property type="entry name" value="Peptidoglycan-bd-like"/>
</dbReference>
<dbReference type="Pfam" id="PF01471">
    <property type="entry name" value="PG_binding_1"/>
    <property type="match status" value="1"/>
</dbReference>
<keyword evidence="8" id="KW-0479">Metal-binding</keyword>
<keyword evidence="12" id="KW-0862">Zinc</keyword>
<evidence type="ECO:0000256" key="11">
    <source>
        <dbReference type="ARBA" id="ARBA00022801"/>
    </source>
</evidence>
<dbReference type="GO" id="GO:0004222">
    <property type="term" value="F:metalloendopeptidase activity"/>
    <property type="evidence" value="ECO:0007669"/>
    <property type="project" value="InterPro"/>
</dbReference>
<dbReference type="GO" id="GO:0031012">
    <property type="term" value="C:extracellular matrix"/>
    <property type="evidence" value="ECO:0007669"/>
    <property type="project" value="InterPro"/>
</dbReference>
<dbReference type="GO" id="GO:0008270">
    <property type="term" value="F:zinc ion binding"/>
    <property type="evidence" value="ECO:0007669"/>
    <property type="project" value="InterPro"/>
</dbReference>
<dbReference type="Pfam" id="PF00413">
    <property type="entry name" value="Peptidase_M10"/>
    <property type="match status" value="1"/>
</dbReference>
<dbReference type="PRINTS" id="PR00475">
    <property type="entry name" value="HEXOKINASE"/>
</dbReference>
<keyword evidence="15" id="KW-0324">Glycolysis</keyword>
<keyword evidence="7" id="KW-0808">Transferase</keyword>
<dbReference type="InterPro" id="IPR022672">
    <property type="entry name" value="Hexokinase_N"/>
</dbReference>
<keyword evidence="6" id="KW-0645">Protease</keyword>
<dbReference type="SUPFAM" id="SSF55486">
    <property type="entry name" value="Metalloproteases ('zincins'), catalytic domain"/>
    <property type="match status" value="1"/>
</dbReference>
<dbReference type="SUPFAM" id="SSF53067">
    <property type="entry name" value="Actin-like ATPase domain"/>
    <property type="match status" value="2"/>
</dbReference>
<gene>
    <name evidence="17" type="ORF">Sango_0324100</name>
</gene>
<evidence type="ECO:0000256" key="12">
    <source>
        <dbReference type="ARBA" id="ARBA00022833"/>
    </source>
</evidence>
<comment type="caution">
    <text evidence="17">The sequence shown here is derived from an EMBL/GenBank/DDBJ whole genome shotgun (WGS) entry which is preliminary data.</text>
</comment>
<evidence type="ECO:0000313" key="17">
    <source>
        <dbReference type="EMBL" id="KAK4407431.1"/>
    </source>
</evidence>
<evidence type="ECO:0000256" key="1">
    <source>
        <dbReference type="ARBA" id="ARBA00004888"/>
    </source>
</evidence>
<evidence type="ECO:0000256" key="2">
    <source>
        <dbReference type="ARBA" id="ARBA00005028"/>
    </source>
</evidence>
<dbReference type="GO" id="GO:0001678">
    <property type="term" value="P:intracellular glucose homeostasis"/>
    <property type="evidence" value="ECO:0007669"/>
    <property type="project" value="InterPro"/>
</dbReference>
<comment type="pathway">
    <text evidence="1">Carbohydrate degradation; glycolysis; D-glyceraldehyde 3-phosphate and glycerone phosphate from D-glucose: step 1/4.</text>
</comment>
<protein>
    <recommendedName>
        <fullName evidence="5">hexokinase</fullName>
        <ecNumber evidence="5">2.7.1.1</ecNumber>
    </recommendedName>
</protein>
<dbReference type="InterPro" id="IPR001818">
    <property type="entry name" value="Pept_M10_metallopeptidase"/>
</dbReference>
<dbReference type="PANTHER" id="PTHR19443:SF6">
    <property type="entry name" value="HEXOKINASE-4"/>
    <property type="match status" value="1"/>
</dbReference>
<comment type="pathway">
    <text evidence="2">Carbohydrate metabolism; hexose metabolism.</text>
</comment>
<dbReference type="PROSITE" id="PS51748">
    <property type="entry name" value="HEXOKINASE_2"/>
    <property type="match status" value="1"/>
</dbReference>
<comment type="similarity">
    <text evidence="3">Belongs to the hexokinase family.</text>
</comment>
<reference evidence="17" key="1">
    <citation type="submission" date="2020-06" db="EMBL/GenBank/DDBJ databases">
        <authorList>
            <person name="Li T."/>
            <person name="Hu X."/>
            <person name="Zhang T."/>
            <person name="Song X."/>
            <person name="Zhang H."/>
            <person name="Dai N."/>
            <person name="Sheng W."/>
            <person name="Hou X."/>
            <person name="Wei L."/>
        </authorList>
    </citation>
    <scope>NUCLEOTIDE SEQUENCE</scope>
    <source>
        <strain evidence="17">K16</strain>
        <tissue evidence="17">Leaf</tissue>
    </source>
</reference>
<organism evidence="17 18">
    <name type="scientific">Sesamum angolense</name>
    <dbReference type="NCBI Taxonomy" id="2727404"/>
    <lineage>
        <taxon>Eukaryota</taxon>
        <taxon>Viridiplantae</taxon>
        <taxon>Streptophyta</taxon>
        <taxon>Embryophyta</taxon>
        <taxon>Tracheophyta</taxon>
        <taxon>Spermatophyta</taxon>
        <taxon>Magnoliopsida</taxon>
        <taxon>eudicotyledons</taxon>
        <taxon>Gunneridae</taxon>
        <taxon>Pentapetalae</taxon>
        <taxon>asterids</taxon>
        <taxon>lamiids</taxon>
        <taxon>Lamiales</taxon>
        <taxon>Pedaliaceae</taxon>
        <taxon>Sesamum</taxon>
    </lineage>
</organism>
<dbReference type="SMART" id="SM00235">
    <property type="entry name" value="ZnMc"/>
    <property type="match status" value="1"/>
</dbReference>
<keyword evidence="11" id="KW-0378">Hydrolase</keyword>
<dbReference type="GO" id="GO:0004396">
    <property type="term" value="F:hexokinase activity"/>
    <property type="evidence" value="ECO:0007669"/>
    <property type="project" value="UniProtKB-EC"/>
</dbReference>
<dbReference type="Gene3D" id="3.30.420.40">
    <property type="match status" value="1"/>
</dbReference>
<keyword evidence="10" id="KW-0418">Kinase</keyword>
<evidence type="ECO:0000256" key="10">
    <source>
        <dbReference type="ARBA" id="ARBA00022777"/>
    </source>
</evidence>
<sequence length="759" mass="83413">MGKVGVTLAAGCAAAVCVVAAVMVGRSVRRRRGWRRVVRVLEELEEGCATTVGRLRQVVDAMAVEMHAGLASEGGSKLKMLLTYVHNLPTGNEKGIYYALDLGGTNFRVLRVKLGGQRCIIEHDVDLQPIPQHLMTSSSVELFDFIATSLKDFVEREEDISEPSQGERRELGFTFSFPVKQTSSSSGTLIKWTKGFSIEDMVGRDVSQCLQEALSRKGLDMQVTVLINDTVGTLALGHYHDEDTVAAVIIGTGTNACYLERADAIIKCQGPLTTSAGMVINMEWGNFWSSHLPRTPYDAELDADSPHPNDQGFEKMISGLYLGDIVRRVILRMSQESDVFGPVSSKLLEPFILRTPMIAAMHEDDSPNLSEVAQILNDTLEIPDVPLNVRKLVVKVCDVVTRRAARLAAAGIVGILKKIGRDGNGGIAGGKTKSGSRIKMRRTVVAVEGGLYTNYTMFREYLNEAMGQILGEDVAPYVILKVTNDGSAWRNFGTIGILQYDADENWVNGEAADPPHHRLDAQTTSAMDFLKTLIGARKGTTFKGISQLKKYLSRLGYMNDDINTPTNQINDFFDGKLELAVKRYQTFFKLAVNGVMDANTVAQMSRPRCGVPDFHLNSSNNELFLQVPPLASHFTFLPGDPKWPKRNLTYSFRRADIKISFQYRDHGDGSPFDGPGGILGHAAPPTDARIHYDGDERWVDGVTPGAFDLQTVGLHELGHALGLGHTVHVDAIMYPHVQVGVRKVLGYDDVLGIRTLYPF</sequence>
<dbReference type="GO" id="GO:0005536">
    <property type="term" value="F:D-glucose binding"/>
    <property type="evidence" value="ECO:0007669"/>
    <property type="project" value="InterPro"/>
</dbReference>
<evidence type="ECO:0000256" key="15">
    <source>
        <dbReference type="ARBA" id="ARBA00023152"/>
    </source>
</evidence>
<dbReference type="InterPro" id="IPR001312">
    <property type="entry name" value="Hexokinase"/>
</dbReference>
<evidence type="ECO:0000256" key="5">
    <source>
        <dbReference type="ARBA" id="ARBA00012324"/>
    </source>
</evidence>
<dbReference type="SUPFAM" id="SSF47090">
    <property type="entry name" value="PGBD-like"/>
    <property type="match status" value="1"/>
</dbReference>
<dbReference type="GO" id="GO:0006508">
    <property type="term" value="P:proteolysis"/>
    <property type="evidence" value="ECO:0007669"/>
    <property type="project" value="UniProtKB-KW"/>
</dbReference>
<dbReference type="InterPro" id="IPR043129">
    <property type="entry name" value="ATPase_NBD"/>
</dbReference>
<keyword evidence="14" id="KW-0482">Metalloprotease</keyword>
<dbReference type="Gene3D" id="3.40.390.10">
    <property type="entry name" value="Collagenase (Catalytic Domain)"/>
    <property type="match status" value="2"/>
</dbReference>
<evidence type="ECO:0000256" key="7">
    <source>
        <dbReference type="ARBA" id="ARBA00022679"/>
    </source>
</evidence>
<dbReference type="GO" id="GO:0005524">
    <property type="term" value="F:ATP binding"/>
    <property type="evidence" value="ECO:0007669"/>
    <property type="project" value="UniProtKB-KW"/>
</dbReference>